<organism evidence="3 4">
    <name type="scientific">Rhodococcus parequi</name>
    <dbReference type="NCBI Taxonomy" id="3137122"/>
    <lineage>
        <taxon>Bacteria</taxon>
        <taxon>Bacillati</taxon>
        <taxon>Actinomycetota</taxon>
        <taxon>Actinomycetes</taxon>
        <taxon>Mycobacteriales</taxon>
        <taxon>Nocardiaceae</taxon>
        <taxon>Rhodococcus</taxon>
    </lineage>
</organism>
<dbReference type="GO" id="GO:0016787">
    <property type="term" value="F:hydrolase activity"/>
    <property type="evidence" value="ECO:0007669"/>
    <property type="project" value="UniProtKB-KW"/>
</dbReference>
<evidence type="ECO:0000259" key="2">
    <source>
        <dbReference type="Pfam" id="PF19291"/>
    </source>
</evidence>
<keyword evidence="4" id="KW-1185">Reference proteome</keyword>
<dbReference type="Proteomes" id="UP001629745">
    <property type="component" value="Unassembled WGS sequence"/>
</dbReference>
<dbReference type="InterPro" id="IPR008928">
    <property type="entry name" value="6-hairpin_glycosidase_sf"/>
</dbReference>
<proteinExistence type="predicted"/>
<name>A0ABW9F9W9_9NOCA</name>
<protein>
    <submittedName>
        <fullName evidence="3">Glycoside hydrolase family 15 protein</fullName>
    </submittedName>
</protein>
<reference evidence="3 4" key="1">
    <citation type="submission" date="2023-11" db="EMBL/GenBank/DDBJ databases">
        <authorList>
            <person name="Val-Calvo J."/>
            <person name="Scortti M."/>
            <person name="Vazquez-Boland J."/>
        </authorList>
    </citation>
    <scope>NUCLEOTIDE SEQUENCE [LARGE SCALE GENOMIC DNA]</scope>
    <source>
        <strain evidence="3 4">PAM 2766</strain>
    </source>
</reference>
<dbReference type="PANTHER" id="PTHR31616">
    <property type="entry name" value="TREHALASE"/>
    <property type="match status" value="1"/>
</dbReference>
<evidence type="ECO:0000313" key="4">
    <source>
        <dbReference type="Proteomes" id="UP001629745"/>
    </source>
</evidence>
<dbReference type="SUPFAM" id="SSF48208">
    <property type="entry name" value="Six-hairpin glycosidases"/>
    <property type="match status" value="1"/>
</dbReference>
<dbReference type="RefSeq" id="WP_420162686.1">
    <property type="nucleotide sequence ID" value="NZ_JBDLNV010000001.1"/>
</dbReference>
<dbReference type="InterPro" id="IPR011613">
    <property type="entry name" value="GH15-like"/>
</dbReference>
<comment type="caution">
    <text evidence="3">The sequence shown here is derived from an EMBL/GenBank/DDBJ whole genome shotgun (WGS) entry which is preliminary data.</text>
</comment>
<gene>
    <name evidence="3" type="ORF">ABEU20_000644</name>
</gene>
<evidence type="ECO:0000259" key="1">
    <source>
        <dbReference type="Pfam" id="PF00723"/>
    </source>
</evidence>
<dbReference type="EMBL" id="JBDLNV010000001">
    <property type="protein sequence ID" value="MFM1722099.1"/>
    <property type="molecule type" value="Genomic_DNA"/>
</dbReference>
<dbReference type="Gene3D" id="1.50.10.10">
    <property type="match status" value="1"/>
</dbReference>
<dbReference type="InterPro" id="IPR012341">
    <property type="entry name" value="6hp_glycosidase-like_sf"/>
</dbReference>
<dbReference type="Pfam" id="PF00723">
    <property type="entry name" value="Glyco_hydro_15"/>
    <property type="match status" value="1"/>
</dbReference>
<feature type="domain" description="GH15-like" evidence="1">
    <location>
        <begin position="243"/>
        <end position="577"/>
    </location>
</feature>
<evidence type="ECO:0000313" key="3">
    <source>
        <dbReference type="EMBL" id="MFM1722099.1"/>
    </source>
</evidence>
<feature type="domain" description="Trehalase-like N-terminal" evidence="2">
    <location>
        <begin position="8"/>
        <end position="200"/>
    </location>
</feature>
<sequence>MGDGTIGGEFAPHVLREYSFIADGERGALIGPRGDLVWMCAPSWDSDAVFCSLLGGVSEYVVAPTTTRYTWGGYYEDGTLIWHSRWVTTSGATECRAALALPGEAKRAVVLRRVVAVDSDAEVRVALTPRAGFDVHQAHECGVRDGVWTLRTGDLHLRLSGIPDGHFRDGRLEAVVAVPRGGYRDLVLEIACGEPQDSPVDAVSAWARTERTWRADVPAVEGTLADRDARHAYAVLRGLTSSGGGMVAAATTALPERAEQGRNYDYRYCWIRDQCYAGVAVSAAGSYRLLDDAVHFVSARLLDAGPGLVPAYRIDGRAVPTERHLDLPGYPGGTGIVGNWVNQQFQLDVFGEALLLFAAADQWDRLDRDVWRAVEIAAGAIEQRWTEPDAGIWEIDNEDWTHSRLVCVAGLRAAARIAPARQSAQWTMLADRVLADTSARCLDRRTGVWRRSPDDDRVDVALLLPAIRGAVAASDPRTVNTLGAVRRDLTQDGYVYRYRHRGRELADAEGAFLLCGYVMALADDQQGDAWRAVRWFERNRAACGPPGLFTEEFDVIERQMRGDLPQAFVHAMLFETAHRLTDPRS</sequence>
<dbReference type="Pfam" id="PF19291">
    <property type="entry name" value="TREH_N"/>
    <property type="match status" value="1"/>
</dbReference>
<dbReference type="PANTHER" id="PTHR31616:SF10">
    <property type="entry name" value="TREHALASE"/>
    <property type="match status" value="1"/>
</dbReference>
<keyword evidence="3" id="KW-0378">Hydrolase</keyword>
<accession>A0ABW9F9W9</accession>
<dbReference type="InterPro" id="IPR045582">
    <property type="entry name" value="Trehalase-like_N"/>
</dbReference>